<keyword evidence="2" id="KW-1185">Reference proteome</keyword>
<accession>A0A4Y2LAI8</accession>
<evidence type="ECO:0000313" key="1">
    <source>
        <dbReference type="EMBL" id="GBN10873.1"/>
    </source>
</evidence>
<gene>
    <name evidence="1" type="ORF">AVEN_155744_1</name>
</gene>
<dbReference type="EMBL" id="BGPR01005512">
    <property type="protein sequence ID" value="GBN10873.1"/>
    <property type="molecule type" value="Genomic_DNA"/>
</dbReference>
<dbReference type="AlphaFoldDB" id="A0A4Y2LAI8"/>
<organism evidence="1 2">
    <name type="scientific">Araneus ventricosus</name>
    <name type="common">Orbweaver spider</name>
    <name type="synonym">Epeira ventricosa</name>
    <dbReference type="NCBI Taxonomy" id="182803"/>
    <lineage>
        <taxon>Eukaryota</taxon>
        <taxon>Metazoa</taxon>
        <taxon>Ecdysozoa</taxon>
        <taxon>Arthropoda</taxon>
        <taxon>Chelicerata</taxon>
        <taxon>Arachnida</taxon>
        <taxon>Araneae</taxon>
        <taxon>Araneomorphae</taxon>
        <taxon>Entelegynae</taxon>
        <taxon>Araneoidea</taxon>
        <taxon>Araneidae</taxon>
        <taxon>Araneus</taxon>
    </lineage>
</organism>
<sequence>MDTYRLLKFFTGLKDLKRVEIKLVITLILDDRSARQVFSASEELCSFIGKLKVKQSTNNITQVFLLLFYMNEYGERDLTCRITNHGFFTRTLSQVTIQYLSRRWLPGILITPTFIT</sequence>
<reference evidence="1 2" key="1">
    <citation type="journal article" date="2019" name="Sci. Rep.">
        <title>Orb-weaving spider Araneus ventricosus genome elucidates the spidroin gene catalogue.</title>
        <authorList>
            <person name="Kono N."/>
            <person name="Nakamura H."/>
            <person name="Ohtoshi R."/>
            <person name="Moran D.A.P."/>
            <person name="Shinohara A."/>
            <person name="Yoshida Y."/>
            <person name="Fujiwara M."/>
            <person name="Mori M."/>
            <person name="Tomita M."/>
            <person name="Arakawa K."/>
        </authorList>
    </citation>
    <scope>NUCLEOTIDE SEQUENCE [LARGE SCALE GENOMIC DNA]</scope>
</reference>
<name>A0A4Y2LAI8_ARAVE</name>
<dbReference type="Proteomes" id="UP000499080">
    <property type="component" value="Unassembled WGS sequence"/>
</dbReference>
<proteinExistence type="predicted"/>
<evidence type="ECO:0000313" key="2">
    <source>
        <dbReference type="Proteomes" id="UP000499080"/>
    </source>
</evidence>
<protein>
    <submittedName>
        <fullName evidence="1">Uncharacterized protein</fullName>
    </submittedName>
</protein>
<comment type="caution">
    <text evidence="1">The sequence shown here is derived from an EMBL/GenBank/DDBJ whole genome shotgun (WGS) entry which is preliminary data.</text>
</comment>